<keyword evidence="7" id="KW-0695">RNA-directed DNA polymerase</keyword>
<keyword evidence="1" id="KW-0645">Protease</keyword>
<dbReference type="InterPro" id="IPR001584">
    <property type="entry name" value="Integrase_cat-core"/>
</dbReference>
<evidence type="ECO:0000256" key="8">
    <source>
        <dbReference type="ARBA" id="ARBA00022932"/>
    </source>
</evidence>
<dbReference type="Pfam" id="PF25597">
    <property type="entry name" value="SH3_retrovirus"/>
    <property type="match status" value="1"/>
</dbReference>
<dbReference type="PANTHER" id="PTHR37984:SF5">
    <property type="entry name" value="PROTEIN NYNRIN-LIKE"/>
    <property type="match status" value="1"/>
</dbReference>
<evidence type="ECO:0000256" key="10">
    <source>
        <dbReference type="ARBA" id="ARBA00023172"/>
    </source>
</evidence>
<dbReference type="InterPro" id="IPR013103">
    <property type="entry name" value="RVT_2"/>
</dbReference>
<dbReference type="GO" id="GO:0003887">
    <property type="term" value="F:DNA-directed DNA polymerase activity"/>
    <property type="evidence" value="ECO:0007669"/>
    <property type="project" value="UniProtKB-KW"/>
</dbReference>
<keyword evidence="6" id="KW-0229">DNA integration</keyword>
<dbReference type="InterPro" id="IPR043502">
    <property type="entry name" value="DNA/RNA_pol_sf"/>
</dbReference>
<dbReference type="GO" id="GO:0046872">
    <property type="term" value="F:metal ion binding"/>
    <property type="evidence" value="ECO:0007669"/>
    <property type="project" value="UniProtKB-KW"/>
</dbReference>
<evidence type="ECO:0000256" key="3">
    <source>
        <dbReference type="ARBA" id="ARBA00022750"/>
    </source>
</evidence>
<keyword evidence="8" id="KW-0239">DNA-directed DNA polymerase</keyword>
<evidence type="ECO:0000313" key="13">
    <source>
        <dbReference type="Proteomes" id="UP001054821"/>
    </source>
</evidence>
<dbReference type="PANTHER" id="PTHR37984">
    <property type="entry name" value="PROTEIN CBG26694"/>
    <property type="match status" value="1"/>
</dbReference>
<dbReference type="GO" id="GO:0003964">
    <property type="term" value="F:RNA-directed DNA polymerase activity"/>
    <property type="evidence" value="ECO:0007669"/>
    <property type="project" value="UniProtKB-KW"/>
</dbReference>
<evidence type="ECO:0000256" key="9">
    <source>
        <dbReference type="ARBA" id="ARBA00023125"/>
    </source>
</evidence>
<dbReference type="GO" id="GO:0015074">
    <property type="term" value="P:DNA integration"/>
    <property type="evidence" value="ECO:0007669"/>
    <property type="project" value="UniProtKB-KW"/>
</dbReference>
<dbReference type="InterPro" id="IPR057670">
    <property type="entry name" value="SH3_retrovirus"/>
</dbReference>
<dbReference type="SUPFAM" id="SSF56672">
    <property type="entry name" value="DNA/RNA polymerases"/>
    <property type="match status" value="1"/>
</dbReference>
<dbReference type="InterPro" id="IPR050951">
    <property type="entry name" value="Retrovirus_Pol_polyprotein"/>
</dbReference>
<accession>A0AAD4VI87</accession>
<dbReference type="Gene3D" id="3.30.420.10">
    <property type="entry name" value="Ribonuclease H-like superfamily/Ribonuclease H"/>
    <property type="match status" value="2"/>
</dbReference>
<keyword evidence="13" id="KW-1185">Reference proteome</keyword>
<dbReference type="GO" id="GO:0004190">
    <property type="term" value="F:aspartic-type endopeptidase activity"/>
    <property type="evidence" value="ECO:0007669"/>
    <property type="project" value="UniProtKB-KW"/>
</dbReference>
<dbReference type="FunFam" id="3.30.420.10:FF:000032">
    <property type="entry name" value="Retrovirus-related Pol polyprotein from transposon 297-like Protein"/>
    <property type="match status" value="1"/>
</dbReference>
<dbReference type="FunFam" id="1.10.340.70:FF:000001">
    <property type="entry name" value="Retrovirus-related Pol polyprotein from transposon gypsy-like Protein"/>
    <property type="match status" value="1"/>
</dbReference>
<keyword evidence="5" id="KW-0460">Magnesium</keyword>
<dbReference type="Pfam" id="PF24626">
    <property type="entry name" value="SH3_Tf2-1"/>
    <property type="match status" value="1"/>
</dbReference>
<keyword evidence="3" id="KW-0064">Aspartyl protease</keyword>
<evidence type="ECO:0000256" key="2">
    <source>
        <dbReference type="ARBA" id="ARBA00022723"/>
    </source>
</evidence>
<dbReference type="SUPFAM" id="SSF53098">
    <property type="entry name" value="Ribonuclease H-like"/>
    <property type="match status" value="2"/>
</dbReference>
<keyword evidence="10" id="KW-0233">DNA recombination</keyword>
<dbReference type="InterPro" id="IPR012337">
    <property type="entry name" value="RNaseH-like_sf"/>
</dbReference>
<evidence type="ECO:0000259" key="11">
    <source>
        <dbReference type="PROSITE" id="PS50994"/>
    </source>
</evidence>
<keyword evidence="8" id="KW-0808">Transferase</keyword>
<proteinExistence type="predicted"/>
<organism evidence="12 13">
    <name type="scientific">Prunus dulcis</name>
    <name type="common">Almond</name>
    <name type="synonym">Amygdalus dulcis</name>
    <dbReference type="NCBI Taxonomy" id="3755"/>
    <lineage>
        <taxon>Eukaryota</taxon>
        <taxon>Viridiplantae</taxon>
        <taxon>Streptophyta</taxon>
        <taxon>Embryophyta</taxon>
        <taxon>Tracheophyta</taxon>
        <taxon>Spermatophyta</taxon>
        <taxon>Magnoliopsida</taxon>
        <taxon>eudicotyledons</taxon>
        <taxon>Gunneridae</taxon>
        <taxon>Pentapetalae</taxon>
        <taxon>rosids</taxon>
        <taxon>fabids</taxon>
        <taxon>Rosales</taxon>
        <taxon>Rosaceae</taxon>
        <taxon>Amygdaloideae</taxon>
        <taxon>Amygdaleae</taxon>
        <taxon>Prunus</taxon>
    </lineage>
</organism>
<keyword evidence="8" id="KW-0548">Nucleotidyltransferase</keyword>
<feature type="domain" description="Integrase catalytic" evidence="11">
    <location>
        <begin position="1"/>
        <end position="105"/>
    </location>
</feature>
<name>A0AAD4VI87_PRUDU</name>
<sequence length="990" mass="114039">MTSHLPLVRIRTDHGSEFENSQFLKFCEEMGIKHEFSAPITPQQNGVVERKNRILVEMARVMLNSKNLAKHFWAEAVSTACYISNRVFLRSGTKQTPYEIWKGKKPNVSYFRVFGRTCYVLRDREHLAKFDSKCDKGIFLGYSTSSRAYRVYNCRTRTIIKSINVNIDDFAGSIEMALDEDGLFPPPLVQESPGLDLVVDLSTFGNSVPVDLSTPSTSSSISSVQVVSSHADHSPLTQTESVIIGPLNQGVRTRKQLAQEISHVCYVSKEEPKNVKEVLNHGEWFLAMQEELNQFVRNDVWYLVPRPTNTNVIGTKWIFKNKTDEQGNVVRNKARLVAQGYTQMEGIDFDETFAPVARLESVRLLLAIACHLKFKLYQMDVKTAFLNGILNKEVYVEQPKSFEDPHHPNDVFRLKKALYGLKQAPRAWYERLSAHLLINGYVRGSVDKTLFVKRFRKDVLIAQVYVDDIVIGSTSDLHVQDFIHVMTSKFEMSLKELNLRQRRWLELIKDYDCTIEHHPTRANVVADALSRKSSGSVAYLRGRYVPLMVELRKLRVELGVDEQGALLATLQVRPVLVERIIAAQAEDPLICTLRAEAESGARTDCSVRNDGALMVGNRLYVPHDEALKREILEEAHSSAFAMHPGSTKMYHTLGEHYWWPFMKKEIAEYVRKCLVCQQVKAERQKPSGLLQPLPIPEWKWEHLTMNFVIKLPRTRNKHDGVWVIVDRLTKSAHFLPVRENYTLNKLAQLFIDEIVRLHGVPVSITSNRDPRFTSRFWTKLHEAFGTQLQFSTAFHPQTDGQSERTIQTLEDMLRACALQFREDWDEKLPLMEFAYNNSYQASIKMSPFDALYGKQCRTPFYWDEVGESRLEVADDVERTKEQVKIIRERLKTAQDRQKSYADNRRKDLQFEVGDWVFLKLSPWKGVVRFGRRGKLSPRYIGSYEVVERVGPVAYRLALPPDLSRLHDVFHVSMLQKYIPDPSHVLEEQPI</sequence>
<dbReference type="EMBL" id="JAJFAZ020000006">
    <property type="protein sequence ID" value="KAI5325016.1"/>
    <property type="molecule type" value="Genomic_DNA"/>
</dbReference>
<keyword evidence="2" id="KW-0479">Metal-binding</keyword>
<dbReference type="Proteomes" id="UP001054821">
    <property type="component" value="Chromosome 6"/>
</dbReference>
<evidence type="ECO:0000256" key="7">
    <source>
        <dbReference type="ARBA" id="ARBA00022918"/>
    </source>
</evidence>
<evidence type="ECO:0000256" key="4">
    <source>
        <dbReference type="ARBA" id="ARBA00022801"/>
    </source>
</evidence>
<dbReference type="GO" id="GO:0003677">
    <property type="term" value="F:DNA binding"/>
    <property type="evidence" value="ECO:0007669"/>
    <property type="project" value="UniProtKB-KW"/>
</dbReference>
<dbReference type="Pfam" id="PF17921">
    <property type="entry name" value="Integrase_H2C2"/>
    <property type="match status" value="1"/>
</dbReference>
<feature type="domain" description="Integrase catalytic" evidence="11">
    <location>
        <begin position="690"/>
        <end position="855"/>
    </location>
</feature>
<dbReference type="InterPro" id="IPR036397">
    <property type="entry name" value="RNaseH_sf"/>
</dbReference>
<dbReference type="AlphaFoldDB" id="A0AAD4VI87"/>
<dbReference type="Pfam" id="PF07727">
    <property type="entry name" value="RVT_2"/>
    <property type="match status" value="1"/>
</dbReference>
<evidence type="ECO:0000256" key="5">
    <source>
        <dbReference type="ARBA" id="ARBA00022842"/>
    </source>
</evidence>
<dbReference type="GO" id="GO:0006310">
    <property type="term" value="P:DNA recombination"/>
    <property type="evidence" value="ECO:0007669"/>
    <property type="project" value="UniProtKB-KW"/>
</dbReference>
<evidence type="ECO:0000256" key="1">
    <source>
        <dbReference type="ARBA" id="ARBA00022670"/>
    </source>
</evidence>
<evidence type="ECO:0000313" key="12">
    <source>
        <dbReference type="EMBL" id="KAI5325016.1"/>
    </source>
</evidence>
<keyword evidence="9" id="KW-0238">DNA-binding</keyword>
<dbReference type="Gene3D" id="1.10.340.70">
    <property type="match status" value="1"/>
</dbReference>
<comment type="caution">
    <text evidence="12">The sequence shown here is derived from an EMBL/GenBank/DDBJ whole genome shotgun (WGS) entry which is preliminary data.</text>
</comment>
<dbReference type="PROSITE" id="PS50994">
    <property type="entry name" value="INTEGRASE"/>
    <property type="match status" value="2"/>
</dbReference>
<dbReference type="InterPro" id="IPR056924">
    <property type="entry name" value="SH3_Tf2-1"/>
</dbReference>
<protein>
    <recommendedName>
        <fullName evidence="11">Integrase catalytic domain-containing protein</fullName>
    </recommendedName>
</protein>
<keyword evidence="4" id="KW-0378">Hydrolase</keyword>
<dbReference type="GO" id="GO:0006508">
    <property type="term" value="P:proteolysis"/>
    <property type="evidence" value="ECO:0007669"/>
    <property type="project" value="UniProtKB-KW"/>
</dbReference>
<reference evidence="12 13" key="1">
    <citation type="journal article" date="2022" name="G3 (Bethesda)">
        <title>Whole-genome sequence and methylome profiling of the almond [Prunus dulcis (Mill.) D.A. Webb] cultivar 'Nonpareil'.</title>
        <authorList>
            <person name="D'Amico-Willman K.M."/>
            <person name="Ouma W.Z."/>
            <person name="Meulia T."/>
            <person name="Sideli G.M."/>
            <person name="Gradziel T.M."/>
            <person name="Fresnedo-Ramirez J."/>
        </authorList>
    </citation>
    <scope>NUCLEOTIDE SEQUENCE [LARGE SCALE GENOMIC DNA]</scope>
    <source>
        <strain evidence="12">Clone GOH B32 T37-40</strain>
    </source>
</reference>
<gene>
    <name evidence="12" type="ORF">L3X38_034089</name>
</gene>
<evidence type="ECO:0000256" key="6">
    <source>
        <dbReference type="ARBA" id="ARBA00022908"/>
    </source>
</evidence>
<dbReference type="InterPro" id="IPR041588">
    <property type="entry name" value="Integrase_H2C2"/>
</dbReference>